<keyword evidence="2" id="KW-1185">Reference proteome</keyword>
<protein>
    <submittedName>
        <fullName evidence="1">Uncharacterized protein</fullName>
    </submittedName>
</protein>
<dbReference type="Proteomes" id="UP000323994">
    <property type="component" value="Unassembled WGS sequence"/>
</dbReference>
<dbReference type="OrthoDB" id="955293at2"/>
<dbReference type="EMBL" id="VBSN01000049">
    <property type="protein sequence ID" value="KAA6438266.1"/>
    <property type="molecule type" value="Genomic_DNA"/>
</dbReference>
<evidence type="ECO:0000313" key="2">
    <source>
        <dbReference type="Proteomes" id="UP000323994"/>
    </source>
</evidence>
<organism evidence="1 2">
    <name type="scientific">Dyadobacter flavalbus</name>
    <dbReference type="NCBI Taxonomy" id="2579942"/>
    <lineage>
        <taxon>Bacteria</taxon>
        <taxon>Pseudomonadati</taxon>
        <taxon>Bacteroidota</taxon>
        <taxon>Cytophagia</taxon>
        <taxon>Cytophagales</taxon>
        <taxon>Spirosomataceae</taxon>
        <taxon>Dyadobacter</taxon>
    </lineage>
</organism>
<accession>A0A5M8QUF1</accession>
<sequence length="129" mass="14838">MVLEKAFYVGGGRVAKIIVRGRFTRSRNEVALDFEFLIKEKNDTDFRQPIGENHPKYWKLKKSDSGRSRLLQLEYSGISRKQLREAISAFKVQVGADVDVSFKIPIEEKTKYLKGMRTTALSRRISQVA</sequence>
<dbReference type="RefSeq" id="WP_139013070.1">
    <property type="nucleotide sequence ID" value="NZ_VBSN01000049.1"/>
</dbReference>
<dbReference type="AlphaFoldDB" id="A0A5M8QUF1"/>
<name>A0A5M8QUF1_9BACT</name>
<proteinExistence type="predicted"/>
<reference evidence="1 2" key="1">
    <citation type="submission" date="2019-05" db="EMBL/GenBank/DDBJ databases">
        <authorList>
            <person name="Qu J.-H."/>
        </authorList>
    </citation>
    <scope>NUCLEOTIDE SEQUENCE [LARGE SCALE GENOMIC DNA]</scope>
    <source>
        <strain evidence="1 2">NS28</strain>
    </source>
</reference>
<gene>
    <name evidence="1" type="ORF">FEM33_16305</name>
</gene>
<comment type="caution">
    <text evidence="1">The sequence shown here is derived from an EMBL/GenBank/DDBJ whole genome shotgun (WGS) entry which is preliminary data.</text>
</comment>
<evidence type="ECO:0000313" key="1">
    <source>
        <dbReference type="EMBL" id="KAA6438266.1"/>
    </source>
</evidence>